<evidence type="ECO:0000256" key="7">
    <source>
        <dbReference type="ARBA" id="ARBA00022748"/>
    </source>
</evidence>
<dbReference type="SUPFAM" id="SSF82093">
    <property type="entry name" value="Heme chaperone CcmE"/>
    <property type="match status" value="1"/>
</dbReference>
<comment type="similarity">
    <text evidence="13">Belongs to the CcmE/CycJ family.</text>
</comment>
<evidence type="ECO:0000256" key="3">
    <source>
        <dbReference type="ARBA" id="ARBA00022519"/>
    </source>
</evidence>
<sequence length="134" mass="14970">MKAIRKQRLITVLLILATSATGSFLIIRALDSNLDFFFTPSEIFKEEIPNNKRIKVGGMVLEGSVLRDKTNISFVITDYQGSINVEFDGIVPDLFKEGSGVVVLGYLRDKTLVAEDVLAKHDENYMPPSIHIKN</sequence>
<dbReference type="Gene3D" id="2.40.50.140">
    <property type="entry name" value="Nucleic acid-binding proteins"/>
    <property type="match status" value="1"/>
</dbReference>
<feature type="binding site" description="covalent" evidence="13 14">
    <location>
        <position position="121"/>
    </location>
    <ligand>
        <name>heme</name>
        <dbReference type="ChEBI" id="CHEBI:30413"/>
    </ligand>
</feature>
<evidence type="ECO:0000256" key="8">
    <source>
        <dbReference type="ARBA" id="ARBA00022968"/>
    </source>
</evidence>
<comment type="function">
    <text evidence="12 13">Heme chaperone required for the biogenesis of c-type cytochromes. Transiently binds heme delivered by CcmC and transfers the heme to apo-cytochromes in a process facilitated by CcmF and CcmH.</text>
</comment>
<gene>
    <name evidence="13 15" type="primary">ccmE</name>
    <name evidence="13" type="synonym">cycJ</name>
    <name evidence="15" type="ORF">ISR29_06710</name>
</gene>
<evidence type="ECO:0000313" key="15">
    <source>
        <dbReference type="EMBL" id="MBL6903873.1"/>
    </source>
</evidence>
<keyword evidence="10 13" id="KW-0408">Iron</keyword>
<dbReference type="PANTHER" id="PTHR34128">
    <property type="entry name" value="CYTOCHROME C-TYPE BIOGENESIS PROTEIN CCME HOMOLOG, MITOCHONDRIAL"/>
    <property type="match status" value="1"/>
</dbReference>
<reference evidence="15" key="1">
    <citation type="submission" date="2020-10" db="EMBL/GenBank/DDBJ databases">
        <title>Microbiome of the Black Sea water column analyzed by genome centric metagenomics.</title>
        <authorList>
            <person name="Cabello-Yeves P.J."/>
            <person name="Callieri C."/>
            <person name="Picazo A."/>
            <person name="Mehrshad M."/>
            <person name="Haro-Moreno J.M."/>
            <person name="Roda-Garcia J."/>
            <person name="Dzembekova N."/>
            <person name="Slabakova V."/>
            <person name="Slabakova N."/>
            <person name="Moncheva S."/>
            <person name="Rodriguez-Valera F."/>
        </authorList>
    </citation>
    <scope>NUCLEOTIDE SEQUENCE</scope>
    <source>
        <strain evidence="15">BS30m-G43</strain>
    </source>
</reference>
<dbReference type="GO" id="GO:0017004">
    <property type="term" value="P:cytochrome complex assembly"/>
    <property type="evidence" value="ECO:0007669"/>
    <property type="project" value="UniProtKB-KW"/>
</dbReference>
<dbReference type="Proteomes" id="UP000705230">
    <property type="component" value="Unassembled WGS sequence"/>
</dbReference>
<keyword evidence="3" id="KW-0997">Cell inner membrane</keyword>
<organism evidence="15 16">
    <name type="scientific">SAR86 cluster bacterium</name>
    <dbReference type="NCBI Taxonomy" id="2030880"/>
    <lineage>
        <taxon>Bacteria</taxon>
        <taxon>Pseudomonadati</taxon>
        <taxon>Pseudomonadota</taxon>
        <taxon>Gammaproteobacteria</taxon>
        <taxon>SAR86 cluster</taxon>
    </lineage>
</organism>
<evidence type="ECO:0000256" key="14">
    <source>
        <dbReference type="PIRSR" id="PIRSR604329-50"/>
    </source>
</evidence>
<dbReference type="HAMAP" id="MF_01959">
    <property type="entry name" value="CcmE"/>
    <property type="match status" value="1"/>
</dbReference>
<evidence type="ECO:0000256" key="6">
    <source>
        <dbReference type="ARBA" id="ARBA00022723"/>
    </source>
</evidence>
<dbReference type="NCBIfam" id="NF009727">
    <property type="entry name" value="PRK13254.1-1"/>
    <property type="match status" value="1"/>
</dbReference>
<evidence type="ECO:0000256" key="12">
    <source>
        <dbReference type="ARBA" id="ARBA00056663"/>
    </source>
</evidence>
<proteinExistence type="inferred from homology"/>
<comment type="subcellular location">
    <subcellularLocation>
        <location evidence="1">Cell inner membrane</location>
    </subcellularLocation>
    <subcellularLocation>
        <location evidence="13">Cell membrane</location>
        <topology evidence="13">Single-pass type II membrane protein</topology>
    </subcellularLocation>
</comment>
<dbReference type="GO" id="GO:0005886">
    <property type="term" value="C:plasma membrane"/>
    <property type="evidence" value="ECO:0007669"/>
    <property type="project" value="UniProtKB-SubCell"/>
</dbReference>
<evidence type="ECO:0000256" key="4">
    <source>
        <dbReference type="ARBA" id="ARBA00022617"/>
    </source>
</evidence>
<evidence type="ECO:0000313" key="16">
    <source>
        <dbReference type="Proteomes" id="UP000705230"/>
    </source>
</evidence>
<keyword evidence="6 13" id="KW-0479">Metal-binding</keyword>
<dbReference type="GO" id="GO:0046872">
    <property type="term" value="F:metal ion binding"/>
    <property type="evidence" value="ECO:0007669"/>
    <property type="project" value="UniProtKB-KW"/>
</dbReference>
<feature type="topological domain" description="Cytoplasmic" evidence="13">
    <location>
        <begin position="1"/>
        <end position="8"/>
    </location>
</feature>
<accession>A0A937M391</accession>
<dbReference type="EMBL" id="JADHSG010000029">
    <property type="protein sequence ID" value="MBL6903873.1"/>
    <property type="molecule type" value="Genomic_DNA"/>
</dbReference>
<dbReference type="InterPro" id="IPR012340">
    <property type="entry name" value="NA-bd_OB-fold"/>
</dbReference>
<evidence type="ECO:0000256" key="13">
    <source>
        <dbReference type="HAMAP-Rule" id="MF_01959"/>
    </source>
</evidence>
<feature type="binding site" description="axial binding residue" evidence="13 14">
    <location>
        <position position="125"/>
    </location>
    <ligand>
        <name>heme</name>
        <dbReference type="ChEBI" id="CHEBI:30413"/>
    </ligand>
    <ligandPart>
        <name>Fe</name>
        <dbReference type="ChEBI" id="CHEBI:18248"/>
    </ligandPart>
</feature>
<feature type="topological domain" description="Extracellular" evidence="13">
    <location>
        <begin position="30"/>
        <end position="134"/>
    </location>
</feature>
<dbReference type="PANTHER" id="PTHR34128:SF2">
    <property type="entry name" value="CYTOCHROME C-TYPE BIOGENESIS PROTEIN CCME HOMOLOG, MITOCHONDRIAL"/>
    <property type="match status" value="1"/>
</dbReference>
<evidence type="ECO:0000256" key="5">
    <source>
        <dbReference type="ARBA" id="ARBA00022692"/>
    </source>
</evidence>
<protein>
    <recommendedName>
        <fullName evidence="13">Cytochrome c-type biogenesis protein CcmE</fullName>
    </recommendedName>
    <alternativeName>
        <fullName evidence="13">Cytochrome c maturation protein E</fullName>
    </alternativeName>
    <alternativeName>
        <fullName evidence="13">Heme chaperone CcmE</fullName>
    </alternativeName>
</protein>
<dbReference type="FunFam" id="2.40.50.140:FF:000104">
    <property type="entry name" value="Cytochrome c-type biogenesis protein CcmE"/>
    <property type="match status" value="1"/>
</dbReference>
<keyword evidence="7 13" id="KW-0201">Cytochrome c-type biogenesis</keyword>
<dbReference type="Pfam" id="PF03100">
    <property type="entry name" value="CcmE"/>
    <property type="match status" value="1"/>
</dbReference>
<evidence type="ECO:0000256" key="10">
    <source>
        <dbReference type="ARBA" id="ARBA00023004"/>
    </source>
</evidence>
<keyword evidence="4 13" id="KW-0349">Heme</keyword>
<dbReference type="AlphaFoldDB" id="A0A937M391"/>
<comment type="caution">
    <text evidence="15">The sequence shown here is derived from an EMBL/GenBank/DDBJ whole genome shotgun (WGS) entry which is preliminary data.</text>
</comment>
<dbReference type="GO" id="GO:0017003">
    <property type="term" value="P:protein-heme linkage"/>
    <property type="evidence" value="ECO:0007669"/>
    <property type="project" value="UniProtKB-UniRule"/>
</dbReference>
<evidence type="ECO:0000256" key="2">
    <source>
        <dbReference type="ARBA" id="ARBA00022475"/>
    </source>
</evidence>
<name>A0A937M391_9GAMM</name>
<keyword evidence="9 13" id="KW-1133">Transmembrane helix</keyword>
<keyword evidence="8 13" id="KW-0735">Signal-anchor</keyword>
<evidence type="ECO:0000256" key="11">
    <source>
        <dbReference type="ARBA" id="ARBA00023136"/>
    </source>
</evidence>
<keyword evidence="11 13" id="KW-0472">Membrane</keyword>
<dbReference type="InterPro" id="IPR004329">
    <property type="entry name" value="CcmE"/>
</dbReference>
<keyword evidence="2 13" id="KW-1003">Cell membrane</keyword>
<dbReference type="InterPro" id="IPR036127">
    <property type="entry name" value="CcmE-like_sf"/>
</dbReference>
<keyword evidence="5 13" id="KW-0812">Transmembrane</keyword>
<dbReference type="GO" id="GO:0020037">
    <property type="term" value="F:heme binding"/>
    <property type="evidence" value="ECO:0007669"/>
    <property type="project" value="InterPro"/>
</dbReference>
<evidence type="ECO:0000256" key="9">
    <source>
        <dbReference type="ARBA" id="ARBA00022989"/>
    </source>
</evidence>
<evidence type="ECO:0000256" key="1">
    <source>
        <dbReference type="ARBA" id="ARBA00004533"/>
    </source>
</evidence>